<feature type="transmembrane region" description="Helical" evidence="6">
    <location>
        <begin position="311"/>
        <end position="339"/>
    </location>
</feature>
<feature type="transmembrane region" description="Helical" evidence="6">
    <location>
        <begin position="12"/>
        <end position="33"/>
    </location>
</feature>
<dbReference type="PANTHER" id="PTHR30489">
    <property type="entry name" value="LIPOPROTEIN-RELEASING SYSTEM TRANSMEMBRANE PROTEIN LOLE"/>
    <property type="match status" value="1"/>
</dbReference>
<feature type="transmembrane region" description="Helical" evidence="6">
    <location>
        <begin position="267"/>
        <end position="290"/>
    </location>
</feature>
<dbReference type="AlphaFoldDB" id="A0A381P4A6"/>
<evidence type="ECO:0000256" key="6">
    <source>
        <dbReference type="SAM" id="Phobius"/>
    </source>
</evidence>
<feature type="domain" description="MacB-like periplasmic core" evidence="8">
    <location>
        <begin position="16"/>
        <end position="225"/>
    </location>
</feature>
<accession>A0A381P4A6</accession>
<evidence type="ECO:0000313" key="9">
    <source>
        <dbReference type="EMBL" id="SUZ61776.1"/>
    </source>
</evidence>
<reference evidence="9" key="1">
    <citation type="submission" date="2018-05" db="EMBL/GenBank/DDBJ databases">
        <authorList>
            <person name="Lanie J.A."/>
            <person name="Ng W.-L."/>
            <person name="Kazmierczak K.M."/>
            <person name="Andrzejewski T.M."/>
            <person name="Davidsen T.M."/>
            <person name="Wayne K.J."/>
            <person name="Tettelin H."/>
            <person name="Glass J.I."/>
            <person name="Rusch D."/>
            <person name="Podicherti R."/>
            <person name="Tsui H.-C.T."/>
            <person name="Winkler M.E."/>
        </authorList>
    </citation>
    <scope>NUCLEOTIDE SEQUENCE</scope>
</reference>
<dbReference type="InterPro" id="IPR051447">
    <property type="entry name" value="Lipoprotein-release_system"/>
</dbReference>
<feature type="domain" description="ABC3 transporter permease C-terminal" evidence="7">
    <location>
        <begin position="268"/>
        <end position="395"/>
    </location>
</feature>
<keyword evidence="2" id="KW-1003">Cell membrane</keyword>
<name>A0A381P4A6_9ZZZZ</name>
<dbReference type="GO" id="GO:0098797">
    <property type="term" value="C:plasma membrane protein complex"/>
    <property type="evidence" value="ECO:0007669"/>
    <property type="project" value="TreeGrafter"/>
</dbReference>
<dbReference type="InterPro" id="IPR003838">
    <property type="entry name" value="ABC3_permease_C"/>
</dbReference>
<dbReference type="EMBL" id="UINC01000825">
    <property type="protein sequence ID" value="SUZ61776.1"/>
    <property type="molecule type" value="Genomic_DNA"/>
</dbReference>
<evidence type="ECO:0000256" key="5">
    <source>
        <dbReference type="ARBA" id="ARBA00023136"/>
    </source>
</evidence>
<gene>
    <name evidence="9" type="ORF">METZ01_LOCUS14630</name>
</gene>
<organism evidence="9">
    <name type="scientific">marine metagenome</name>
    <dbReference type="NCBI Taxonomy" id="408172"/>
    <lineage>
        <taxon>unclassified sequences</taxon>
        <taxon>metagenomes</taxon>
        <taxon>ecological metagenomes</taxon>
    </lineage>
</organism>
<evidence type="ECO:0000256" key="1">
    <source>
        <dbReference type="ARBA" id="ARBA00004651"/>
    </source>
</evidence>
<keyword evidence="4 6" id="KW-1133">Transmembrane helix</keyword>
<dbReference type="Pfam" id="PF12704">
    <property type="entry name" value="MacB_PCD"/>
    <property type="match status" value="1"/>
</dbReference>
<dbReference type="PANTHER" id="PTHR30489:SF0">
    <property type="entry name" value="LIPOPROTEIN-RELEASING SYSTEM TRANSMEMBRANE PROTEIN LOLE"/>
    <property type="match status" value="1"/>
</dbReference>
<dbReference type="Pfam" id="PF02687">
    <property type="entry name" value="FtsX"/>
    <property type="match status" value="1"/>
</dbReference>
<evidence type="ECO:0000256" key="3">
    <source>
        <dbReference type="ARBA" id="ARBA00022692"/>
    </source>
</evidence>
<dbReference type="GO" id="GO:0044874">
    <property type="term" value="P:lipoprotein localization to outer membrane"/>
    <property type="evidence" value="ECO:0007669"/>
    <property type="project" value="TreeGrafter"/>
</dbReference>
<sequence length="404" mass="44288">MIRQAWRNIFRNIRRTVLTCTLIASSLVVIILVDTLINSMTGLMVKGITETIEGEAQIYHSGFRDQYDPELYISDPKSIISKLDSDDEIKTYASRVIVPSMIGSSYNSDGVVLYGVDAEKESNTSRLQSAIIEGDYLSGSDRELLLGRLIAEKLEVGIGDRIVITSSEINTNQMIQELFRVSGIVQFGPKELDEGFAFINLSTAQRIFNIGEGVHQIAIRFNNPELANSPDLDIYKTLPSDTLEVKGWLALQPGLGAMLEMTGLSTLIMGTILFILASLGVVNSIFMSIYERTYELAVSKAIGTRPSGIASLVLLEGLFLALISCFFGIIITFILGIFLQESGLSLGVMEFSGVAFPDNIPVKLTLDQYVNFPFYVVLLTLVAAIYPAIFAARIVPAQAVQKAL</sequence>
<proteinExistence type="predicted"/>
<feature type="transmembrane region" description="Helical" evidence="6">
    <location>
        <begin position="372"/>
        <end position="395"/>
    </location>
</feature>
<keyword evidence="3 6" id="KW-0812">Transmembrane</keyword>
<evidence type="ECO:0000256" key="4">
    <source>
        <dbReference type="ARBA" id="ARBA00022989"/>
    </source>
</evidence>
<evidence type="ECO:0000256" key="2">
    <source>
        <dbReference type="ARBA" id="ARBA00022475"/>
    </source>
</evidence>
<evidence type="ECO:0008006" key="10">
    <source>
        <dbReference type="Google" id="ProtNLM"/>
    </source>
</evidence>
<evidence type="ECO:0000259" key="7">
    <source>
        <dbReference type="Pfam" id="PF02687"/>
    </source>
</evidence>
<keyword evidence="5 6" id="KW-0472">Membrane</keyword>
<evidence type="ECO:0000259" key="8">
    <source>
        <dbReference type="Pfam" id="PF12704"/>
    </source>
</evidence>
<dbReference type="InterPro" id="IPR025857">
    <property type="entry name" value="MacB_PCD"/>
</dbReference>
<comment type="subcellular location">
    <subcellularLocation>
        <location evidence="1">Cell membrane</location>
        <topology evidence="1">Multi-pass membrane protein</topology>
    </subcellularLocation>
</comment>
<protein>
    <recommendedName>
        <fullName evidence="10">ABC3 transporter permease protein domain-containing protein</fullName>
    </recommendedName>
</protein>